<keyword evidence="1" id="KW-0472">Membrane</keyword>
<feature type="transmembrane region" description="Helical" evidence="1">
    <location>
        <begin position="27"/>
        <end position="51"/>
    </location>
</feature>
<reference evidence="2 3" key="1">
    <citation type="journal article" date="2016" name="Nat. Commun.">
        <title>Thousands of microbial genomes shed light on interconnected biogeochemical processes in an aquifer system.</title>
        <authorList>
            <person name="Anantharaman K."/>
            <person name="Brown C.T."/>
            <person name="Hug L.A."/>
            <person name="Sharon I."/>
            <person name="Castelle C.J."/>
            <person name="Probst A.J."/>
            <person name="Thomas B.C."/>
            <person name="Singh A."/>
            <person name="Wilkins M.J."/>
            <person name="Karaoz U."/>
            <person name="Brodie E.L."/>
            <person name="Williams K.H."/>
            <person name="Hubbard S.S."/>
            <person name="Banfield J.F."/>
        </authorList>
    </citation>
    <scope>NUCLEOTIDE SEQUENCE [LARGE SCALE GENOMIC DNA]</scope>
</reference>
<keyword evidence="1" id="KW-1133">Transmembrane helix</keyword>
<dbReference type="PANTHER" id="PTHR36844:SF1">
    <property type="entry name" value="PROTEASE PRSW"/>
    <property type="match status" value="1"/>
</dbReference>
<dbReference type="PANTHER" id="PTHR36844">
    <property type="entry name" value="PROTEASE PRSW"/>
    <property type="match status" value="1"/>
</dbReference>
<sequence>ILGAFVAGMIAVFPALFFEGVVRNALASGVFLIIAWATIEEILKYLGAYFVAFRSVCLDKSKCVDEPIDPAIYLITAALGFAALENTLFLLAPVGLGSLITSVTTGNLRFVGAMVLHVVASGTIGLAMGLSFYKSRFLKRIYFVLGLFTSIFLHTLFNISIILTEGDGIFWVFGILWLLVLMMLAVFEKVKRAR</sequence>
<evidence type="ECO:0008006" key="4">
    <source>
        <dbReference type="Google" id="ProtNLM"/>
    </source>
</evidence>
<feature type="transmembrane region" description="Helical" evidence="1">
    <location>
        <begin position="108"/>
        <end position="130"/>
    </location>
</feature>
<dbReference type="GO" id="GO:0008233">
    <property type="term" value="F:peptidase activity"/>
    <property type="evidence" value="ECO:0007669"/>
    <property type="project" value="InterPro"/>
</dbReference>
<evidence type="ECO:0000313" key="3">
    <source>
        <dbReference type="Proteomes" id="UP000178099"/>
    </source>
</evidence>
<dbReference type="Pfam" id="PF13367">
    <property type="entry name" value="PrsW-protease"/>
    <property type="match status" value="1"/>
</dbReference>
<feature type="transmembrane region" description="Helical" evidence="1">
    <location>
        <begin position="72"/>
        <end position="96"/>
    </location>
</feature>
<dbReference type="Proteomes" id="UP000178099">
    <property type="component" value="Unassembled WGS sequence"/>
</dbReference>
<dbReference type="InterPro" id="IPR026898">
    <property type="entry name" value="PrsW"/>
</dbReference>
<comment type="caution">
    <text evidence="2">The sequence shown here is derived from an EMBL/GenBank/DDBJ whole genome shotgun (WGS) entry which is preliminary data.</text>
</comment>
<organism evidence="2 3">
    <name type="scientific">Candidatus Lloydbacteria bacterium RIFCSPHIGHO2_02_FULL_51_22</name>
    <dbReference type="NCBI Taxonomy" id="1798663"/>
    <lineage>
        <taxon>Bacteria</taxon>
        <taxon>Candidatus Lloydiibacteriota</taxon>
    </lineage>
</organism>
<gene>
    <name evidence="2" type="ORF">A3D67_01665</name>
</gene>
<dbReference type="AlphaFoldDB" id="A0A1G2DHZ3"/>
<feature type="transmembrane region" description="Helical" evidence="1">
    <location>
        <begin position="169"/>
        <end position="187"/>
    </location>
</feature>
<evidence type="ECO:0000313" key="2">
    <source>
        <dbReference type="EMBL" id="OGZ12490.1"/>
    </source>
</evidence>
<proteinExistence type="predicted"/>
<accession>A0A1G2DHZ3</accession>
<feature type="non-terminal residue" evidence="2">
    <location>
        <position position="1"/>
    </location>
</feature>
<evidence type="ECO:0000256" key="1">
    <source>
        <dbReference type="SAM" id="Phobius"/>
    </source>
</evidence>
<name>A0A1G2DHZ3_9BACT</name>
<protein>
    <recommendedName>
        <fullName evidence="4">Protease PrsW</fullName>
    </recommendedName>
</protein>
<feature type="transmembrane region" description="Helical" evidence="1">
    <location>
        <begin position="142"/>
        <end position="163"/>
    </location>
</feature>
<keyword evidence="1" id="KW-0812">Transmembrane</keyword>
<dbReference type="EMBL" id="MHLN01000004">
    <property type="protein sequence ID" value="OGZ12490.1"/>
    <property type="molecule type" value="Genomic_DNA"/>
</dbReference>